<gene>
    <name evidence="2" type="ORF">WJX75_000994</name>
</gene>
<dbReference type="EMBL" id="JALJOT010000004">
    <property type="protein sequence ID" value="KAK9915573.1"/>
    <property type="molecule type" value="Genomic_DNA"/>
</dbReference>
<accession>A0ABR2YUX6</accession>
<dbReference type="InterPro" id="IPR007374">
    <property type="entry name" value="ASCH_domain"/>
</dbReference>
<keyword evidence="3" id="KW-1185">Reference proteome</keyword>
<feature type="domain" description="ASCH" evidence="1">
    <location>
        <begin position="13"/>
        <end position="104"/>
    </location>
</feature>
<reference evidence="2 3" key="1">
    <citation type="journal article" date="2024" name="Nat. Commun.">
        <title>Phylogenomics reveals the evolutionary origins of lichenization in chlorophyte algae.</title>
        <authorList>
            <person name="Puginier C."/>
            <person name="Libourel C."/>
            <person name="Otte J."/>
            <person name="Skaloud P."/>
            <person name="Haon M."/>
            <person name="Grisel S."/>
            <person name="Petersen M."/>
            <person name="Berrin J.G."/>
            <person name="Delaux P.M."/>
            <person name="Dal Grande F."/>
            <person name="Keller J."/>
        </authorList>
    </citation>
    <scope>NUCLEOTIDE SEQUENCE [LARGE SCALE GENOMIC DNA]</scope>
    <source>
        <strain evidence="2 3">SAG 216-7</strain>
    </source>
</reference>
<dbReference type="CDD" id="cd06554">
    <property type="entry name" value="ASCH_ASC-1_like"/>
    <property type="match status" value="1"/>
</dbReference>
<proteinExistence type="predicted"/>
<evidence type="ECO:0000313" key="3">
    <source>
        <dbReference type="Proteomes" id="UP001491310"/>
    </source>
</evidence>
<dbReference type="InterPro" id="IPR039128">
    <property type="entry name" value="TRIP4-like"/>
</dbReference>
<evidence type="ECO:0000313" key="2">
    <source>
        <dbReference type="EMBL" id="KAK9915573.1"/>
    </source>
</evidence>
<comment type="caution">
    <text evidence="2">The sequence shown here is derived from an EMBL/GenBank/DDBJ whole genome shotgun (WGS) entry which is preliminary data.</text>
</comment>
<dbReference type="Pfam" id="PF04266">
    <property type="entry name" value="ASCH"/>
    <property type="match status" value="1"/>
</dbReference>
<dbReference type="Gene3D" id="2.30.130.30">
    <property type="entry name" value="Hypothetical protein"/>
    <property type="match status" value="1"/>
</dbReference>
<dbReference type="SUPFAM" id="SSF88697">
    <property type="entry name" value="PUA domain-like"/>
    <property type="match status" value="1"/>
</dbReference>
<dbReference type="PANTHER" id="PTHR12963">
    <property type="entry name" value="THYROID RECEPTOR INTERACTING PROTEIN RELATED"/>
    <property type="match status" value="1"/>
</dbReference>
<dbReference type="PANTHER" id="PTHR12963:SF0">
    <property type="entry name" value="EXPRESSED PROTEIN"/>
    <property type="match status" value="1"/>
</dbReference>
<sequence length="251" mass="28123">MSALENASEELCLSLHQPWASLLVYGIKRIEGRDWSSKHRGRLWIHATTTKPNARTIQEMEDFYRRLHGMDGLVPEFPATYPTGALVGCVSVVDVLTAEQVEAWPQLAASVKLEVGSPHAFLCEDARILTAPMYMRGWPRIWHLPASDAAKAKLYLISPPQLGRSVFAWSAFERPADLLSQKLPVSSARNRFKEKYGSTISTHLSSKRRTLPDLLGGEGTLQDSRKQTKTGGRILWNVNSAKRIIFKARNT</sequence>
<organism evidence="2 3">
    <name type="scientific">Coccomyxa subellipsoidea</name>
    <dbReference type="NCBI Taxonomy" id="248742"/>
    <lineage>
        <taxon>Eukaryota</taxon>
        <taxon>Viridiplantae</taxon>
        <taxon>Chlorophyta</taxon>
        <taxon>core chlorophytes</taxon>
        <taxon>Trebouxiophyceae</taxon>
        <taxon>Trebouxiophyceae incertae sedis</taxon>
        <taxon>Coccomyxaceae</taxon>
        <taxon>Coccomyxa</taxon>
    </lineage>
</organism>
<protein>
    <recommendedName>
        <fullName evidence="1">ASCH domain-containing protein</fullName>
    </recommendedName>
</protein>
<dbReference type="Proteomes" id="UP001491310">
    <property type="component" value="Unassembled WGS sequence"/>
</dbReference>
<name>A0ABR2YUX6_9CHLO</name>
<evidence type="ECO:0000259" key="1">
    <source>
        <dbReference type="Pfam" id="PF04266"/>
    </source>
</evidence>
<dbReference type="InterPro" id="IPR015947">
    <property type="entry name" value="PUA-like_sf"/>
</dbReference>